<feature type="domain" description="FAD-binding" evidence="5">
    <location>
        <begin position="7"/>
        <end position="340"/>
    </location>
</feature>
<dbReference type="EMBL" id="KV748859">
    <property type="protein sequence ID" value="OCL12580.1"/>
    <property type="molecule type" value="Genomic_DNA"/>
</dbReference>
<dbReference type="GO" id="GO:0004497">
    <property type="term" value="F:monooxygenase activity"/>
    <property type="evidence" value="ECO:0007669"/>
    <property type="project" value="UniProtKB-KW"/>
</dbReference>
<evidence type="ECO:0000256" key="2">
    <source>
        <dbReference type="ARBA" id="ARBA00022827"/>
    </source>
</evidence>
<sequence length="397" mass="43979">MSAFPKIAIIGAGPSGLTLANILQRNQISFTVYENDASPNARNQGGTLDLHPDGGQLAIREAGLWDAFTTHARPESDVMKLVEMNGEVLWDENGPDKHEVPEEEKFAHRPEIDREALMQLLLAPLAPAAVKWGKKLKEVVPAAGETYDLHFVDGTVETGFGLVVGADGAWSKVRQLLTDEKPYYSGISAVEMWALDVNEKNKWLSQYVGQGNCFSFGEGRAIQAQRIGNGSIRTYACLRKPESFLKDCGIDWTKPETARKEFVERYFSDCGEDLKRIILEAEDELILRTLYMLPVGFRWESRPGVTLLGDAAHLMTPFAGVGVNAAMTDSLDLGRSIVAYKESPQEKSLADVVKDYELRLFPRGEKFAQKTMNGLNKHFSANGTQEMAGRFRAAYGK</sequence>
<keyword evidence="4" id="KW-0503">Monooxygenase</keyword>
<evidence type="ECO:0000259" key="5">
    <source>
        <dbReference type="Pfam" id="PF01494"/>
    </source>
</evidence>
<dbReference type="InterPro" id="IPR036188">
    <property type="entry name" value="FAD/NAD-bd_sf"/>
</dbReference>
<dbReference type="PRINTS" id="PR00420">
    <property type="entry name" value="RNGMNOXGNASE"/>
</dbReference>
<keyword evidence="2" id="KW-0274">FAD</keyword>
<dbReference type="GO" id="GO:0071949">
    <property type="term" value="F:FAD binding"/>
    <property type="evidence" value="ECO:0007669"/>
    <property type="project" value="InterPro"/>
</dbReference>
<accession>A0A8E2F8M8</accession>
<protein>
    <submittedName>
        <fullName evidence="6">FAD/NAD(P)-binding domain-containing protein</fullName>
    </submittedName>
</protein>
<dbReference type="PANTHER" id="PTHR46972">
    <property type="entry name" value="MONOOXYGENASE ASQM-RELATED"/>
    <property type="match status" value="1"/>
</dbReference>
<name>A0A8E2F8M8_9PEZI</name>
<keyword evidence="3" id="KW-0560">Oxidoreductase</keyword>
<keyword evidence="7" id="KW-1185">Reference proteome</keyword>
<evidence type="ECO:0000256" key="1">
    <source>
        <dbReference type="ARBA" id="ARBA00022630"/>
    </source>
</evidence>
<evidence type="ECO:0000313" key="6">
    <source>
        <dbReference type="EMBL" id="OCL12580.1"/>
    </source>
</evidence>
<dbReference type="OrthoDB" id="655030at2759"/>
<dbReference type="Pfam" id="PF01494">
    <property type="entry name" value="FAD_binding_3"/>
    <property type="match status" value="1"/>
</dbReference>
<gene>
    <name evidence="6" type="ORF">AOQ84DRAFT_352464</name>
</gene>
<dbReference type="Proteomes" id="UP000250140">
    <property type="component" value="Unassembled WGS sequence"/>
</dbReference>
<dbReference type="Gene3D" id="3.50.50.60">
    <property type="entry name" value="FAD/NAD(P)-binding domain"/>
    <property type="match status" value="1"/>
</dbReference>
<evidence type="ECO:0000313" key="7">
    <source>
        <dbReference type="Proteomes" id="UP000250140"/>
    </source>
</evidence>
<dbReference type="PANTHER" id="PTHR46972:SF1">
    <property type="entry name" value="FAD DEPENDENT OXIDOREDUCTASE DOMAIN-CONTAINING PROTEIN"/>
    <property type="match status" value="1"/>
</dbReference>
<reference evidence="6 7" key="1">
    <citation type="journal article" date="2016" name="Nat. Commun.">
        <title>Ectomycorrhizal ecology is imprinted in the genome of the dominant symbiotic fungus Cenococcum geophilum.</title>
        <authorList>
            <consortium name="DOE Joint Genome Institute"/>
            <person name="Peter M."/>
            <person name="Kohler A."/>
            <person name="Ohm R.A."/>
            <person name="Kuo A."/>
            <person name="Krutzmann J."/>
            <person name="Morin E."/>
            <person name="Arend M."/>
            <person name="Barry K.W."/>
            <person name="Binder M."/>
            <person name="Choi C."/>
            <person name="Clum A."/>
            <person name="Copeland A."/>
            <person name="Grisel N."/>
            <person name="Haridas S."/>
            <person name="Kipfer T."/>
            <person name="LaButti K."/>
            <person name="Lindquist E."/>
            <person name="Lipzen A."/>
            <person name="Maire R."/>
            <person name="Meier B."/>
            <person name="Mihaltcheva S."/>
            <person name="Molinier V."/>
            <person name="Murat C."/>
            <person name="Poggeler S."/>
            <person name="Quandt C.A."/>
            <person name="Sperisen C."/>
            <person name="Tritt A."/>
            <person name="Tisserant E."/>
            <person name="Crous P.W."/>
            <person name="Henrissat B."/>
            <person name="Nehls U."/>
            <person name="Egli S."/>
            <person name="Spatafora J.W."/>
            <person name="Grigoriev I.V."/>
            <person name="Martin F.M."/>
        </authorList>
    </citation>
    <scope>NUCLEOTIDE SEQUENCE [LARGE SCALE GENOMIC DNA]</scope>
    <source>
        <strain evidence="6 7">CBS 207.34</strain>
    </source>
</reference>
<evidence type="ECO:0000256" key="4">
    <source>
        <dbReference type="ARBA" id="ARBA00023033"/>
    </source>
</evidence>
<evidence type="ECO:0000256" key="3">
    <source>
        <dbReference type="ARBA" id="ARBA00023002"/>
    </source>
</evidence>
<dbReference type="InterPro" id="IPR002938">
    <property type="entry name" value="FAD-bd"/>
</dbReference>
<proteinExistence type="predicted"/>
<dbReference type="AlphaFoldDB" id="A0A8E2F8M8"/>
<dbReference type="SUPFAM" id="SSF51905">
    <property type="entry name" value="FAD/NAD(P)-binding domain"/>
    <property type="match status" value="1"/>
</dbReference>
<organism evidence="6 7">
    <name type="scientific">Glonium stellatum</name>
    <dbReference type="NCBI Taxonomy" id="574774"/>
    <lineage>
        <taxon>Eukaryota</taxon>
        <taxon>Fungi</taxon>
        <taxon>Dikarya</taxon>
        <taxon>Ascomycota</taxon>
        <taxon>Pezizomycotina</taxon>
        <taxon>Dothideomycetes</taxon>
        <taxon>Pleosporomycetidae</taxon>
        <taxon>Gloniales</taxon>
        <taxon>Gloniaceae</taxon>
        <taxon>Glonium</taxon>
    </lineage>
</organism>
<keyword evidence="1" id="KW-0285">Flavoprotein</keyword>